<dbReference type="EMBL" id="PCFF01000179">
    <property type="protein sequence ID" value="PVU55278.1"/>
    <property type="molecule type" value="Genomic_DNA"/>
</dbReference>
<evidence type="ECO:0000313" key="2">
    <source>
        <dbReference type="Proteomes" id="UP000245817"/>
    </source>
</evidence>
<dbReference type="AlphaFoldDB" id="A0AAX1BJZ3"/>
<feature type="non-terminal residue" evidence="1">
    <location>
        <position position="1"/>
    </location>
</feature>
<name>A0AAX1BJZ3_KLEPN</name>
<sequence length="49" mass="5810">NEEGFNPDVIEAALSHNDKNEVRRAYNRSTYLEQRKQLAVWWGDFVSKK</sequence>
<proteinExistence type="predicted"/>
<organism evidence="1 2">
    <name type="scientific">Klebsiella pneumoniae</name>
    <dbReference type="NCBI Taxonomy" id="573"/>
    <lineage>
        <taxon>Bacteria</taxon>
        <taxon>Pseudomonadati</taxon>
        <taxon>Pseudomonadota</taxon>
        <taxon>Gammaproteobacteria</taxon>
        <taxon>Enterobacterales</taxon>
        <taxon>Enterobacteriaceae</taxon>
        <taxon>Klebsiella/Raoultella group</taxon>
        <taxon>Klebsiella</taxon>
        <taxon>Klebsiella pneumoniae complex</taxon>
    </lineage>
</organism>
<gene>
    <name evidence="1" type="ORF">CP554_28305</name>
</gene>
<protein>
    <submittedName>
        <fullName evidence="1">Integrase</fullName>
    </submittedName>
</protein>
<dbReference type="Proteomes" id="UP000245817">
    <property type="component" value="Unassembled WGS sequence"/>
</dbReference>
<comment type="caution">
    <text evidence="1">The sequence shown here is derived from an EMBL/GenBank/DDBJ whole genome shotgun (WGS) entry which is preliminary data.</text>
</comment>
<reference evidence="1 2" key="1">
    <citation type="submission" date="2017-09" db="EMBL/GenBank/DDBJ databases">
        <title>Molecular Epidemiology of Livestock-Associated Methicillin Resistant Staphylococcus aureus (LA-MRSA) and Extended-Spectrum Beta-Lactamase (ESBL)-Producing Enterobacteriaceae in Pigs and Exposed Workers in Cameroon and South Africa.</title>
        <authorList>
            <person name="Founou L."/>
            <person name="Founou R.C."/>
            <person name="Allam M."/>
            <person name="Ismail A."/>
            <person name="Essack S.Y."/>
        </authorList>
    </citation>
    <scope>NUCLEOTIDE SEQUENCE [LARGE SCALE GENOMIC DNA]</scope>
    <source>
        <strain evidence="1 2">HH516E4IA</strain>
    </source>
</reference>
<evidence type="ECO:0000313" key="1">
    <source>
        <dbReference type="EMBL" id="PVU55278.1"/>
    </source>
</evidence>
<accession>A0AAX1BJZ3</accession>